<feature type="region of interest" description="Disordered" evidence="1">
    <location>
        <begin position="46"/>
        <end position="66"/>
    </location>
</feature>
<dbReference type="AlphaFoldDB" id="A0AAV0VEC7"/>
<evidence type="ECO:0000313" key="2">
    <source>
        <dbReference type="EMBL" id="CAI5747524.1"/>
    </source>
</evidence>
<name>A0AAV0VEC7_9STRA</name>
<dbReference type="EMBL" id="CANTFM010002697">
    <property type="protein sequence ID" value="CAI5747524.1"/>
    <property type="molecule type" value="Genomic_DNA"/>
</dbReference>
<comment type="caution">
    <text evidence="2">The sequence shown here is derived from an EMBL/GenBank/DDBJ whole genome shotgun (WGS) entry which is preliminary data.</text>
</comment>
<gene>
    <name evidence="2" type="ORF">PDE001_LOCUS12419</name>
</gene>
<sequence>MVEEKSLQDAVDPMHFTSRIEDLTLFRGEPKQLLLLESTAANAPITTASRNPDTALTQDHYGTPPPRICATTRQLRKRTHAPAPDERIQDGVALKNVHTRVLFKKWKPEEYALVQYLNVADEPMGDSDQHWDVEWNRRSARWPTTASVGCPLVGSETAIWAAAAAAAAEPDCLLDQVQLCRFSGELINSLADSVIVQWTEKWRRECLQHCLARYRTNSPSKATRAWLDQWMQQITMLQMRKAAGNIGDNADSWKRIRVNKYGKDDLLRLCDPVRRVKFSHHTLCAHLYLVEIEELLSVTDTGASSRTVMEAHVQLLQKDAKYHSGYYGDGKQANWASIAHYFEAAFEKPMAIKDADY</sequence>
<protein>
    <submittedName>
        <fullName evidence="2">Uncharacterized protein</fullName>
    </submittedName>
</protein>
<feature type="compositionally biased region" description="Polar residues" evidence="1">
    <location>
        <begin position="46"/>
        <end position="57"/>
    </location>
</feature>
<evidence type="ECO:0000313" key="3">
    <source>
        <dbReference type="Proteomes" id="UP001162029"/>
    </source>
</evidence>
<accession>A0AAV0VEC7</accession>
<organism evidence="2 3">
    <name type="scientific">Peronospora destructor</name>
    <dbReference type="NCBI Taxonomy" id="86335"/>
    <lineage>
        <taxon>Eukaryota</taxon>
        <taxon>Sar</taxon>
        <taxon>Stramenopiles</taxon>
        <taxon>Oomycota</taxon>
        <taxon>Peronosporomycetes</taxon>
        <taxon>Peronosporales</taxon>
        <taxon>Peronosporaceae</taxon>
        <taxon>Peronospora</taxon>
    </lineage>
</organism>
<reference evidence="2" key="1">
    <citation type="submission" date="2022-12" db="EMBL/GenBank/DDBJ databases">
        <authorList>
            <person name="Webb A."/>
        </authorList>
    </citation>
    <scope>NUCLEOTIDE SEQUENCE</scope>
    <source>
        <strain evidence="2">Pd1</strain>
    </source>
</reference>
<evidence type="ECO:0000256" key="1">
    <source>
        <dbReference type="SAM" id="MobiDB-lite"/>
    </source>
</evidence>
<keyword evidence="3" id="KW-1185">Reference proteome</keyword>
<proteinExistence type="predicted"/>
<dbReference type="Proteomes" id="UP001162029">
    <property type="component" value="Unassembled WGS sequence"/>
</dbReference>